<gene>
    <name evidence="1" type="ORF">ING2E5A_2714</name>
</gene>
<dbReference type="CDD" id="cd00761">
    <property type="entry name" value="Glyco_tranf_GTA_type"/>
    <property type="match status" value="1"/>
</dbReference>
<dbReference type="RefSeq" id="WP_071137790.1">
    <property type="nucleotide sequence ID" value="NZ_DUQN01000052.1"/>
</dbReference>
<dbReference type="InterPro" id="IPR029044">
    <property type="entry name" value="Nucleotide-diphossugar_trans"/>
</dbReference>
<evidence type="ECO:0008006" key="3">
    <source>
        <dbReference type="Google" id="ProtNLM"/>
    </source>
</evidence>
<evidence type="ECO:0000313" key="1">
    <source>
        <dbReference type="EMBL" id="SCM59510.1"/>
    </source>
</evidence>
<reference evidence="1 2" key="1">
    <citation type="submission" date="2016-08" db="EMBL/GenBank/DDBJ databases">
        <authorList>
            <person name="Seilhamer J.J."/>
        </authorList>
    </citation>
    <scope>NUCLEOTIDE SEQUENCE [LARGE SCALE GENOMIC DNA]</scope>
    <source>
        <strain evidence="1">ING2-E5A</strain>
    </source>
</reference>
<dbReference type="SUPFAM" id="SSF53448">
    <property type="entry name" value="Nucleotide-diphospho-sugar transferases"/>
    <property type="match status" value="1"/>
</dbReference>
<organism evidence="1 2">
    <name type="scientific">Petrimonas mucosa</name>
    <dbReference type="NCBI Taxonomy" id="1642646"/>
    <lineage>
        <taxon>Bacteria</taxon>
        <taxon>Pseudomonadati</taxon>
        <taxon>Bacteroidota</taxon>
        <taxon>Bacteroidia</taxon>
        <taxon>Bacteroidales</taxon>
        <taxon>Dysgonomonadaceae</taxon>
        <taxon>Petrimonas</taxon>
    </lineage>
</organism>
<dbReference type="Gene3D" id="3.90.550.10">
    <property type="entry name" value="Spore Coat Polysaccharide Biosynthesis Protein SpsA, Chain A"/>
    <property type="match status" value="1"/>
</dbReference>
<protein>
    <recommendedName>
        <fullName evidence="3">Glycosyltransferase 2-like domain-containing protein</fullName>
    </recommendedName>
</protein>
<sequence>MKQWQAYLERQKPEYLQTRFPRDISAGMVVVIPCYNEQDELITLQSLCDCTLPDEGVIVAVIINSSVVSPHEALLRNRTTFNEITSFASKNNRDSLRFFPLIFENLPRKHAGVGLARKIGMDLAIQHFLDTGNRDGVIISLDADCTVSPNFLTGISAAYRQTVKLCCTVQNFFHRVENNDEKLEMAIRQYEQHIRYFSRMLRFIGFPYPYHTIGSAFSVAADAYVRVGGMGRQQGGEDFYFLQKVFAFGKVKELEQLHVYPMARFSDRIPFGTGPALQKIADEPDGEMKSYHFDAFLALKELFDLRHAFFKQDGSVIREKIGQLHPAIVEFTRRYDVVQEIEECNRNSATLPAFEKRFFHHFNAFKIIKYLNFVHPAFFQPGTLSLQVEKSIGSF</sequence>
<proteinExistence type="predicted"/>
<dbReference type="KEGG" id="pmuc:ING2E5A_2714"/>
<evidence type="ECO:0000313" key="2">
    <source>
        <dbReference type="Proteomes" id="UP000178485"/>
    </source>
</evidence>
<dbReference type="EMBL" id="LT608328">
    <property type="protein sequence ID" value="SCM59510.1"/>
    <property type="molecule type" value="Genomic_DNA"/>
</dbReference>
<keyword evidence="2" id="KW-1185">Reference proteome</keyword>
<dbReference type="AlphaFoldDB" id="A0A1G4GAD2"/>
<dbReference type="STRING" id="1642646.ING2E5A_2714"/>
<dbReference type="Proteomes" id="UP000178485">
    <property type="component" value="Chromosome i"/>
</dbReference>
<accession>A0A1G4GAD2</accession>
<name>A0A1G4GAD2_9BACT</name>